<evidence type="ECO:0000256" key="5">
    <source>
        <dbReference type="ARBA" id="ARBA00022705"/>
    </source>
</evidence>
<evidence type="ECO:0000256" key="1">
    <source>
        <dbReference type="ARBA" id="ARBA00012417"/>
    </source>
</evidence>
<evidence type="ECO:0000256" key="8">
    <source>
        <dbReference type="SAM" id="MobiDB-lite"/>
    </source>
</evidence>
<dbReference type="PANTHER" id="PTHR11669">
    <property type="entry name" value="REPLICATION FACTOR C / DNA POLYMERASE III GAMMA-TAU SUBUNIT"/>
    <property type="match status" value="1"/>
</dbReference>
<dbReference type="GO" id="GO:0003887">
    <property type="term" value="F:DNA-directed DNA polymerase activity"/>
    <property type="evidence" value="ECO:0007669"/>
    <property type="project" value="UniProtKB-KW"/>
</dbReference>
<dbReference type="OrthoDB" id="9811073at2"/>
<dbReference type="Gene3D" id="1.20.272.10">
    <property type="match status" value="1"/>
</dbReference>
<comment type="catalytic activity">
    <reaction evidence="7">
        <text>DNA(n) + a 2'-deoxyribonucleoside 5'-triphosphate = DNA(n+1) + diphosphate</text>
        <dbReference type="Rhea" id="RHEA:22508"/>
        <dbReference type="Rhea" id="RHEA-COMP:17339"/>
        <dbReference type="Rhea" id="RHEA-COMP:17340"/>
        <dbReference type="ChEBI" id="CHEBI:33019"/>
        <dbReference type="ChEBI" id="CHEBI:61560"/>
        <dbReference type="ChEBI" id="CHEBI:173112"/>
        <dbReference type="EC" id="2.7.7.7"/>
    </reaction>
</comment>
<dbReference type="InterPro" id="IPR050238">
    <property type="entry name" value="DNA_Rep/Repair_Clamp_Loader"/>
</dbReference>
<feature type="compositionally biased region" description="Basic and acidic residues" evidence="8">
    <location>
        <begin position="90"/>
        <end position="104"/>
    </location>
</feature>
<dbReference type="GO" id="GO:0009360">
    <property type="term" value="C:DNA polymerase III complex"/>
    <property type="evidence" value="ECO:0007669"/>
    <property type="project" value="InterPro"/>
</dbReference>
<dbReference type="GO" id="GO:0008408">
    <property type="term" value="F:3'-5' exonuclease activity"/>
    <property type="evidence" value="ECO:0007669"/>
    <property type="project" value="InterPro"/>
</dbReference>
<keyword evidence="4" id="KW-0548">Nucleotidyltransferase</keyword>
<dbReference type="Proteomes" id="UP000295367">
    <property type="component" value="Unassembled WGS sequence"/>
</dbReference>
<feature type="region of interest" description="Disordered" evidence="8">
    <location>
        <begin position="85"/>
        <end position="104"/>
    </location>
</feature>
<dbReference type="GO" id="GO:0006261">
    <property type="term" value="P:DNA-templated DNA replication"/>
    <property type="evidence" value="ECO:0007669"/>
    <property type="project" value="TreeGrafter"/>
</dbReference>
<organism evidence="10 11">
    <name type="scientific">Sulfurirhabdus autotrophica</name>
    <dbReference type="NCBI Taxonomy" id="1706046"/>
    <lineage>
        <taxon>Bacteria</taxon>
        <taxon>Pseudomonadati</taxon>
        <taxon>Pseudomonadota</taxon>
        <taxon>Betaproteobacteria</taxon>
        <taxon>Nitrosomonadales</taxon>
        <taxon>Sulfuricellaceae</taxon>
        <taxon>Sulfurirhabdus</taxon>
    </lineage>
</organism>
<gene>
    <name evidence="10" type="ORF">EDC63_10139</name>
</gene>
<keyword evidence="6" id="KW-0239">DNA-directed DNA polymerase</keyword>
<dbReference type="InterPro" id="IPR027417">
    <property type="entry name" value="P-loop_NTPase"/>
</dbReference>
<evidence type="ECO:0000256" key="7">
    <source>
        <dbReference type="ARBA" id="ARBA00049244"/>
    </source>
</evidence>
<evidence type="ECO:0000313" key="10">
    <source>
        <dbReference type="EMBL" id="TCV90074.1"/>
    </source>
</evidence>
<dbReference type="InterPro" id="IPR004622">
    <property type="entry name" value="DNA_pol_HolB"/>
</dbReference>
<dbReference type="NCBIfam" id="TIGR00678">
    <property type="entry name" value="holB"/>
    <property type="match status" value="1"/>
</dbReference>
<dbReference type="InterPro" id="IPR015199">
    <property type="entry name" value="DNA_pol_III_delta_C"/>
</dbReference>
<evidence type="ECO:0000256" key="2">
    <source>
        <dbReference type="ARBA" id="ARBA00014363"/>
    </source>
</evidence>
<keyword evidence="3" id="KW-0808">Transferase</keyword>
<sequence length="346" mass="38676">MTLYSWQKEIWHRIQSRKDNLPHAILLQGRTGIGKFTFARLLAQGLLCESPLNDGLPCGQCAACGWFEQMNHPDYRLIESEALSQASGGSDDKSESSVGVDESKAAGKKASNQIKVSQVRELLDFVNLSTHRSGMRIILVHPAESLNINTANALLKILEEPPPKTLFILITHQPQRLLPTIRSRCQKLDMPLPEKSLAIDWLTGQGVDDPALCLAQAGGAPLAALELSNATYQQSRKTFVGEMSELKQFDPLAAAERYQKIELTLVMNWLQKWIYDLLSFKMAGEVLYHPDFAKNLQELAKTVNLSALLNYQRELIATQRVVNHPLNALLLLESLFLSYADIFEPV</sequence>
<evidence type="ECO:0000256" key="4">
    <source>
        <dbReference type="ARBA" id="ARBA00022695"/>
    </source>
</evidence>
<dbReference type="GO" id="GO:0003677">
    <property type="term" value="F:DNA binding"/>
    <property type="evidence" value="ECO:0007669"/>
    <property type="project" value="InterPro"/>
</dbReference>
<dbReference type="EMBL" id="SMCO01000001">
    <property type="protein sequence ID" value="TCV90074.1"/>
    <property type="molecule type" value="Genomic_DNA"/>
</dbReference>
<dbReference type="Pfam" id="PF13177">
    <property type="entry name" value="DNA_pol3_delta2"/>
    <property type="match status" value="1"/>
</dbReference>
<dbReference type="RefSeq" id="WP_124947943.1">
    <property type="nucleotide sequence ID" value="NZ_BHVT01000073.1"/>
</dbReference>
<dbReference type="SUPFAM" id="SSF52540">
    <property type="entry name" value="P-loop containing nucleoside triphosphate hydrolases"/>
    <property type="match status" value="1"/>
</dbReference>
<keyword evidence="5" id="KW-0235">DNA replication</keyword>
<evidence type="ECO:0000313" key="11">
    <source>
        <dbReference type="Proteomes" id="UP000295367"/>
    </source>
</evidence>
<feature type="domain" description="DNA polymerase III delta subunit C-terminal" evidence="9">
    <location>
        <begin position="234"/>
        <end position="337"/>
    </location>
</feature>
<evidence type="ECO:0000256" key="6">
    <source>
        <dbReference type="ARBA" id="ARBA00022932"/>
    </source>
</evidence>
<proteinExistence type="predicted"/>
<dbReference type="Pfam" id="PF09115">
    <property type="entry name" value="DNApol3-delta_C"/>
    <property type="match status" value="1"/>
</dbReference>
<protein>
    <recommendedName>
        <fullName evidence="2">DNA polymerase III subunit delta'</fullName>
        <ecNumber evidence="1">2.7.7.7</ecNumber>
    </recommendedName>
</protein>
<dbReference type="Gene3D" id="3.40.50.300">
    <property type="entry name" value="P-loop containing nucleotide triphosphate hydrolases"/>
    <property type="match status" value="1"/>
</dbReference>
<dbReference type="PANTHER" id="PTHR11669:SF8">
    <property type="entry name" value="DNA POLYMERASE III SUBUNIT DELTA"/>
    <property type="match status" value="1"/>
</dbReference>
<evidence type="ECO:0000259" key="9">
    <source>
        <dbReference type="Pfam" id="PF09115"/>
    </source>
</evidence>
<evidence type="ECO:0000256" key="3">
    <source>
        <dbReference type="ARBA" id="ARBA00022679"/>
    </source>
</evidence>
<name>A0A4R3YGK2_9PROT</name>
<dbReference type="AlphaFoldDB" id="A0A4R3YGK2"/>
<reference evidence="10 11" key="1">
    <citation type="submission" date="2019-03" db="EMBL/GenBank/DDBJ databases">
        <title>Genomic Encyclopedia of Type Strains, Phase IV (KMG-IV): sequencing the most valuable type-strain genomes for metagenomic binning, comparative biology and taxonomic classification.</title>
        <authorList>
            <person name="Goeker M."/>
        </authorList>
    </citation>
    <scope>NUCLEOTIDE SEQUENCE [LARGE SCALE GENOMIC DNA]</scope>
    <source>
        <strain evidence="10 11">DSM 100309</strain>
    </source>
</reference>
<keyword evidence="11" id="KW-1185">Reference proteome</keyword>
<dbReference type="EC" id="2.7.7.7" evidence="1"/>
<accession>A0A4R3YGK2</accession>
<comment type="caution">
    <text evidence="10">The sequence shown here is derived from an EMBL/GenBank/DDBJ whole genome shotgun (WGS) entry which is preliminary data.</text>
</comment>